<feature type="compositionally biased region" description="Low complexity" evidence="1">
    <location>
        <begin position="1235"/>
        <end position="1251"/>
    </location>
</feature>
<dbReference type="OrthoDB" id="3258279at2759"/>
<dbReference type="InParanoid" id="A8NMY7"/>
<feature type="compositionally biased region" description="Basic and acidic residues" evidence="1">
    <location>
        <begin position="553"/>
        <end position="568"/>
    </location>
</feature>
<dbReference type="EMBL" id="AACS02000012">
    <property type="protein sequence ID" value="EAU86780.2"/>
    <property type="molecule type" value="Genomic_DNA"/>
</dbReference>
<feature type="compositionally biased region" description="Low complexity" evidence="1">
    <location>
        <begin position="247"/>
        <end position="256"/>
    </location>
</feature>
<feature type="region of interest" description="Disordered" evidence="1">
    <location>
        <begin position="202"/>
        <end position="466"/>
    </location>
</feature>
<feature type="region of interest" description="Disordered" evidence="1">
    <location>
        <begin position="1"/>
        <end position="167"/>
    </location>
</feature>
<reference evidence="2 3" key="1">
    <citation type="journal article" date="2010" name="Proc. Natl. Acad. Sci. U.S.A.">
        <title>Insights into evolution of multicellular fungi from the assembled chromosomes of the mushroom Coprinopsis cinerea (Coprinus cinereus).</title>
        <authorList>
            <person name="Stajich J.E."/>
            <person name="Wilke S.K."/>
            <person name="Ahren D."/>
            <person name="Au C.H."/>
            <person name="Birren B.W."/>
            <person name="Borodovsky M."/>
            <person name="Burns C."/>
            <person name="Canback B."/>
            <person name="Casselton L.A."/>
            <person name="Cheng C.K."/>
            <person name="Deng J."/>
            <person name="Dietrich F.S."/>
            <person name="Fargo D.C."/>
            <person name="Farman M.L."/>
            <person name="Gathman A.C."/>
            <person name="Goldberg J."/>
            <person name="Guigo R."/>
            <person name="Hoegger P.J."/>
            <person name="Hooker J.B."/>
            <person name="Huggins A."/>
            <person name="James T.Y."/>
            <person name="Kamada T."/>
            <person name="Kilaru S."/>
            <person name="Kodira C."/>
            <person name="Kues U."/>
            <person name="Kupfer D."/>
            <person name="Kwan H.S."/>
            <person name="Lomsadze A."/>
            <person name="Li W."/>
            <person name="Lilly W.W."/>
            <person name="Ma L.J."/>
            <person name="Mackey A.J."/>
            <person name="Manning G."/>
            <person name="Martin F."/>
            <person name="Muraguchi H."/>
            <person name="Natvig D.O."/>
            <person name="Palmerini H."/>
            <person name="Ramesh M.A."/>
            <person name="Rehmeyer C.J."/>
            <person name="Roe B.A."/>
            <person name="Shenoy N."/>
            <person name="Stanke M."/>
            <person name="Ter-Hovhannisyan V."/>
            <person name="Tunlid A."/>
            <person name="Velagapudi R."/>
            <person name="Vision T.J."/>
            <person name="Zeng Q."/>
            <person name="Zolan M.E."/>
            <person name="Pukkila P.J."/>
        </authorList>
    </citation>
    <scope>NUCLEOTIDE SEQUENCE [LARGE SCALE GENOMIC DNA]</scope>
    <source>
        <strain evidence="3">Okayama-7 / 130 / ATCC MYA-4618 / FGSC 9003</strain>
    </source>
</reference>
<feature type="region of interest" description="Disordered" evidence="1">
    <location>
        <begin position="1111"/>
        <end position="1145"/>
    </location>
</feature>
<feature type="compositionally biased region" description="Polar residues" evidence="1">
    <location>
        <begin position="42"/>
        <end position="59"/>
    </location>
</feature>
<evidence type="ECO:0000256" key="1">
    <source>
        <dbReference type="SAM" id="MobiDB-lite"/>
    </source>
</evidence>
<accession>A8NMY7</accession>
<feature type="compositionally biased region" description="Polar residues" evidence="1">
    <location>
        <begin position="108"/>
        <end position="118"/>
    </location>
</feature>
<feature type="compositionally biased region" description="Basic and acidic residues" evidence="1">
    <location>
        <begin position="614"/>
        <end position="623"/>
    </location>
</feature>
<feature type="compositionally biased region" description="Acidic residues" evidence="1">
    <location>
        <begin position="657"/>
        <end position="669"/>
    </location>
</feature>
<name>A8NMY7_COPC7</name>
<dbReference type="eggNOG" id="ENOG502SMQ1">
    <property type="taxonomic scope" value="Eukaryota"/>
</dbReference>
<feature type="compositionally biased region" description="Basic residues" evidence="1">
    <location>
        <begin position="97"/>
        <end position="107"/>
    </location>
</feature>
<feature type="region of interest" description="Disordered" evidence="1">
    <location>
        <begin position="487"/>
        <end position="821"/>
    </location>
</feature>
<comment type="caution">
    <text evidence="2">The sequence shown here is derived from an EMBL/GenBank/DDBJ whole genome shotgun (WGS) entry which is preliminary data.</text>
</comment>
<feature type="compositionally biased region" description="Basic and acidic residues" evidence="1">
    <location>
        <begin position="577"/>
        <end position="593"/>
    </location>
</feature>
<organism evidence="2 3">
    <name type="scientific">Coprinopsis cinerea (strain Okayama-7 / 130 / ATCC MYA-4618 / FGSC 9003)</name>
    <name type="common">Inky cap fungus</name>
    <name type="synonym">Hormographiella aspergillata</name>
    <dbReference type="NCBI Taxonomy" id="240176"/>
    <lineage>
        <taxon>Eukaryota</taxon>
        <taxon>Fungi</taxon>
        <taxon>Dikarya</taxon>
        <taxon>Basidiomycota</taxon>
        <taxon>Agaricomycotina</taxon>
        <taxon>Agaricomycetes</taxon>
        <taxon>Agaricomycetidae</taxon>
        <taxon>Agaricales</taxon>
        <taxon>Agaricineae</taxon>
        <taxon>Psathyrellaceae</taxon>
        <taxon>Coprinopsis</taxon>
    </lineage>
</organism>
<protein>
    <submittedName>
        <fullName evidence="2">Uncharacterized protein</fullName>
    </submittedName>
</protein>
<feature type="compositionally biased region" description="Basic and acidic residues" evidence="1">
    <location>
        <begin position="437"/>
        <end position="448"/>
    </location>
</feature>
<sequence>MESQQLLETDKSRTMQLISPPPEEELRRGSQRHAPFTPSLLAANSGNLSDAETSTNDTVASRVASASKRKRAKPSNNNVVPSTEQQHQQLEATPNPKPRKQLRRHQRQQSQDLHSPTKSKSKRNENDEDELPMVVAPTTPSRQKTPTCRITLQSPHARNPDADYIPPINLRMSVDPEDDDDSRDVLTDLNTVNSALKKKLFSSKSHRRSVTPIPPYEPPQDVFTPPREVILSPPAPPSSSRKKTASGRKSGVSVGSKARKKAGSLTPIVVKQEMPEVDLSAPMPPASPTDDPLLLSSDIEITGYNPAPSPPEQDSDSDNEQPLQFDYQAPLKTPERPKRHPKQRSTTSKRKTPGSVVRKGKTVSLETTSVSEAAQIVLEEELGVSYTPSAPPRSASRTRSTTKPPPSTGKTPSNPKSAIPSDLPPSSPPPESDDEHDQGREALYDWTKHTQPMTSTEEDSMMQIDSSDAAVPPVPLFDFDAALRQQGDAAANGWESSSDSGNDSDDLDPEGRGQYTGRFRMLKVRTKEDPPSEATLERMELWGRPVSPFPDIGRLKAWSEGKVPKELALEGEGGQGEGREEEGTRTDGQREGPGEEENELPVAPEEDIDVPIVEEPHPEDEAQRMSLEPEEQEPRSNEDHEQREEEEVEKMSMETEPSSDEGEQEEEAEVERMSMEPEEDEGEGNETEKEEDRMAGIQVTPPSDESDHQTQKTISEPDKRFSFASFTASESRQSPIPEPQRGIVSERHQSPQRSSPQQAQVHSSPRQPQSSPYRHEESYYDTVVPLPQEEEEATQGDRDIEVDDHAPEAEISVKPADDDDDLSDFGDLGVVKIVSADPRAAARAAAILKQHDYECFTKVTAKQRKAELKRRHSSVDSLAQESRRRSLLGAGIDKNSPLRRNSPSGVHRRRSMGVIGERVIIPGSPAITLPELLEQVEKEVVAASPNRMWTPLRKSPGSTSLGAGMGMGRDPFVTPVRQTLFPSFTVPSAPAEKPHDGPRAWTKEEWKLLDGCFTDERYSLVEAAPEKYPNEEMAPVEDVETSKVVDRFVSMMGGEDVIKEYGDAWDMERLEQRVLALQKKQRKGNVAPPSTPRTSEVSNLVSLAGMHRRTSMDVPDFTPLGRGLMPPRKPRGSLGEPLTKVGPRGSIPKGAAPLLAPRYSHLLDEAMVISSEVTNLAEQNSERSASTSSSASSTSSSSGSSSASITSTEVSTEATSQAETDTSSTLVDGDVTMESAPSAAPSKPAPVSTPSLGTRLKSTLFSYLPTLSRNSKPKPSKIPRPPAQPGLPLPPPPLVNYPRPPITTPARPPQEKPPHPKELVDLHPVPDPEELKKKSKPSMIPRPVKRLVELNPVTPPDNKEKDVGKPRRSSTGSVKDLIRSFEEMEKERIERERAEGYMSRPSSSLSMGRPRSQVGFKPGFKPVWRP</sequence>
<feature type="compositionally biased region" description="Basic and acidic residues" evidence="1">
    <location>
        <begin position="1309"/>
        <end position="1332"/>
    </location>
</feature>
<feature type="compositionally biased region" description="Basic and acidic residues" evidence="1">
    <location>
        <begin position="525"/>
        <end position="541"/>
    </location>
</feature>
<feature type="compositionally biased region" description="Low complexity" evidence="1">
    <location>
        <begin position="385"/>
        <end position="421"/>
    </location>
</feature>
<feature type="compositionally biased region" description="Pro residues" evidence="1">
    <location>
        <begin position="1278"/>
        <end position="1308"/>
    </location>
</feature>
<feature type="compositionally biased region" description="Acidic residues" evidence="1">
    <location>
        <begin position="594"/>
        <end position="609"/>
    </location>
</feature>
<feature type="compositionally biased region" description="Basic and acidic residues" evidence="1">
    <location>
        <begin position="705"/>
        <end position="721"/>
    </location>
</feature>
<feature type="compositionally biased region" description="Basic and acidic residues" evidence="1">
    <location>
        <begin position="1376"/>
        <end position="1395"/>
    </location>
</feature>
<feature type="region of interest" description="Disordered" evidence="1">
    <location>
        <begin position="1179"/>
        <end position="1253"/>
    </location>
</feature>
<proteinExistence type="predicted"/>
<feature type="compositionally biased region" description="Polar residues" evidence="1">
    <location>
        <begin position="74"/>
        <end position="92"/>
    </location>
</feature>
<feature type="compositionally biased region" description="Polar residues" evidence="1">
    <location>
        <begin position="724"/>
        <end position="734"/>
    </location>
</feature>
<feature type="compositionally biased region" description="Basic and acidic residues" evidence="1">
    <location>
        <begin position="632"/>
        <end position="653"/>
    </location>
</feature>
<gene>
    <name evidence="2" type="ORF">CC1G_09905</name>
</gene>
<evidence type="ECO:0000313" key="3">
    <source>
        <dbReference type="Proteomes" id="UP000001861"/>
    </source>
</evidence>
<dbReference type="VEuPathDB" id="FungiDB:CC1G_09905"/>
<keyword evidence="3" id="KW-1185">Reference proteome</keyword>
<feature type="compositionally biased region" description="Basic residues" evidence="1">
    <location>
        <begin position="337"/>
        <end position="352"/>
    </location>
</feature>
<feature type="compositionally biased region" description="Low complexity" evidence="1">
    <location>
        <begin position="1182"/>
        <end position="1220"/>
    </location>
</feature>
<dbReference type="OMA" id="WTKEDWK"/>
<dbReference type="RefSeq" id="XP_001835014.2">
    <property type="nucleotide sequence ID" value="XM_001834962.2"/>
</dbReference>
<feature type="compositionally biased region" description="Acidic residues" evidence="1">
    <location>
        <begin position="676"/>
        <end position="685"/>
    </location>
</feature>
<dbReference type="HOGENOM" id="CLU_004932_0_0_1"/>
<dbReference type="GeneID" id="6011533"/>
<feature type="compositionally biased region" description="Basic and acidic residues" evidence="1">
    <location>
        <begin position="795"/>
        <end position="808"/>
    </location>
</feature>
<feature type="compositionally biased region" description="Polar residues" evidence="1">
    <location>
        <begin position="138"/>
        <end position="156"/>
    </location>
</feature>
<dbReference type="KEGG" id="cci:CC1G_09905"/>
<dbReference type="Proteomes" id="UP000001861">
    <property type="component" value="Unassembled WGS sequence"/>
</dbReference>
<feature type="compositionally biased region" description="Low complexity" evidence="1">
    <location>
        <begin position="751"/>
        <end position="772"/>
    </location>
</feature>
<feature type="region of interest" description="Disordered" evidence="1">
    <location>
        <begin position="867"/>
        <end position="909"/>
    </location>
</feature>
<evidence type="ECO:0000313" key="2">
    <source>
        <dbReference type="EMBL" id="EAU86780.2"/>
    </source>
</evidence>
<feature type="region of interest" description="Disordered" evidence="1">
    <location>
        <begin position="1266"/>
        <end position="1426"/>
    </location>
</feature>